<gene>
    <name evidence="3" type="ordered locus">Amir_4350</name>
</gene>
<dbReference type="RefSeq" id="WP_015803088.1">
    <property type="nucleotide sequence ID" value="NC_013093.1"/>
</dbReference>
<evidence type="ECO:0000313" key="3">
    <source>
        <dbReference type="EMBL" id="ACU38201.1"/>
    </source>
</evidence>
<organism evidence="3 4">
    <name type="scientific">Actinosynnema mirum (strain ATCC 29888 / DSM 43827 / JCM 3225 / NBRC 14064 / NCIMB 13271 / NRRL B-12336 / IMRU 3971 / 101)</name>
    <dbReference type="NCBI Taxonomy" id="446462"/>
    <lineage>
        <taxon>Bacteria</taxon>
        <taxon>Bacillati</taxon>
        <taxon>Actinomycetota</taxon>
        <taxon>Actinomycetes</taxon>
        <taxon>Pseudonocardiales</taxon>
        <taxon>Pseudonocardiaceae</taxon>
        <taxon>Actinosynnema</taxon>
    </lineage>
</organism>
<accession>C6WJY8</accession>
<feature type="compositionally biased region" description="Acidic residues" evidence="1">
    <location>
        <begin position="718"/>
        <end position="728"/>
    </location>
</feature>
<dbReference type="Pfam" id="PF13699">
    <property type="entry name" value="eCIS_core"/>
    <property type="match status" value="1"/>
</dbReference>
<dbReference type="InterPro" id="IPR025295">
    <property type="entry name" value="eCIS_core_dom"/>
</dbReference>
<sequence length="936" mass="100501">MRTHREQPEGRRTGEGAARRTPPPPGVLGGGRMGPGEIAALQRSAGNRVVARLIDEERHVHGAGCGHREPDGDAHVQRALLDTAAATPGRPLPLGVRREAEAFYGVDLSPARVHDDVVAQRATEAFDAKALTVGAHVFLPPKVANDRTVVGHELSHVSSNLAGVRETGVAGGAGVAVTDPTQGSERRAQADGVAFASGASHAGPRPASRAGGGGPVVARTVNVQRVKGDEAAPSRVAVRDDAIAKLDELAKACTCKQNKYQWGRITKEVVIRYKRSYANDRSGQSLRHATRLMLNTVAAQERELREQAEESGGKGGKKPVAAQEQEIQAMLVNGHLVFASNYNQSVIRLYDLFKRLRADADGVDPEELDAGGGLDVSDIFQQVMLDDRSGQASGRGDSDAESSDDDTEVKPSAKSRGKRPAAVKDGGKEGKRRKTEAGEEAGDATGSRKWKRENRERRDRQALLKVREGFQPVVRQADPVGPDEMDLDDPGGGTGAYKRDNATLKALRAASRVTLVDISNERARDPDHRAYLAALLARTEGGEATGQVYLVHNGVGVGKVHAEQKLLQLLQNAGVSPESAPDHIHVRGTKRPCDACLALLRYFADTFQLKLVHNPNGNHYFQEAVESGVKNLSGHDGGRQSELVEHVGARLGDDTRRMYESAAKDVNPPTTAQPGLGAPELGLEGGWQQTLVVPEKGVDKSGELVREMPLSSGILGVEDSESDSEAEDSERGAADLVDRTRELRIGGKPTVKPPPVKKAGREPLSDGVLAQLRAAAGPEFWAEVEGRKKGDGKFKLDFPAALLDKIKELTTGDGSIKITIAEKLSMTTIALDKRLSGAGQSGKLSKRIERSTTATAELEAAVPDGLRALREEQRRENGRTGKKGTVPFKDFESTPEFDRVMCDIVYRQGFSANSVADRLLLHQGSLSRHLQKVRPK</sequence>
<dbReference type="eggNOG" id="COG3266">
    <property type="taxonomic scope" value="Bacteria"/>
</dbReference>
<feature type="region of interest" description="Disordered" evidence="1">
    <location>
        <begin position="1"/>
        <end position="37"/>
    </location>
</feature>
<dbReference type="OrthoDB" id="9153660at2"/>
<dbReference type="Proteomes" id="UP000002213">
    <property type="component" value="Chromosome"/>
</dbReference>
<evidence type="ECO:0000259" key="2">
    <source>
        <dbReference type="Pfam" id="PF13699"/>
    </source>
</evidence>
<feature type="compositionally biased region" description="Basic and acidic residues" evidence="1">
    <location>
        <begin position="1"/>
        <end position="18"/>
    </location>
</feature>
<dbReference type="STRING" id="446462.Amir_4350"/>
<reference evidence="3 4" key="1">
    <citation type="journal article" date="2009" name="Stand. Genomic Sci.">
        <title>Complete genome sequence of Actinosynnema mirum type strain (101).</title>
        <authorList>
            <person name="Land M."/>
            <person name="Lapidus A."/>
            <person name="Mayilraj S."/>
            <person name="Chen F."/>
            <person name="Copeland A."/>
            <person name="Del Rio T.G."/>
            <person name="Nolan M."/>
            <person name="Lucas S."/>
            <person name="Tice H."/>
            <person name="Cheng J.F."/>
            <person name="Chertkov O."/>
            <person name="Bruce D."/>
            <person name="Goodwin L."/>
            <person name="Pitluck S."/>
            <person name="Rohde M."/>
            <person name="Goker M."/>
            <person name="Pati A."/>
            <person name="Ivanova N."/>
            <person name="Mavromatis K."/>
            <person name="Chen A."/>
            <person name="Palaniappan K."/>
            <person name="Hauser L."/>
            <person name="Chang Y.J."/>
            <person name="Jeffries C.C."/>
            <person name="Brettin T."/>
            <person name="Detter J.C."/>
            <person name="Han C."/>
            <person name="Chain P."/>
            <person name="Tindall B.J."/>
            <person name="Bristow J."/>
            <person name="Eisen J.A."/>
            <person name="Markowitz V."/>
            <person name="Hugenholtz P."/>
            <person name="Kyrpides N.C."/>
            <person name="Klenk H.P."/>
        </authorList>
    </citation>
    <scope>NUCLEOTIDE SEQUENCE [LARGE SCALE GENOMIC DNA]</scope>
    <source>
        <strain evidence="4">ATCC 29888 / DSM 43827 / JCM 3225 / NBRC 14064 / NCIMB 13271 / NRRL B-12336 / IMRU 3971 / 101</strain>
    </source>
</reference>
<evidence type="ECO:0000256" key="1">
    <source>
        <dbReference type="SAM" id="MobiDB-lite"/>
    </source>
</evidence>
<dbReference type="AlphaFoldDB" id="C6WJY8"/>
<protein>
    <recommendedName>
        <fullName evidence="2">eCIS core domain-containing protein</fullName>
    </recommendedName>
</protein>
<name>C6WJY8_ACTMD</name>
<dbReference type="HOGENOM" id="CLU_313008_0_0_11"/>
<keyword evidence="4" id="KW-1185">Reference proteome</keyword>
<dbReference type="EMBL" id="CP001630">
    <property type="protein sequence ID" value="ACU38201.1"/>
    <property type="molecule type" value="Genomic_DNA"/>
</dbReference>
<dbReference type="KEGG" id="ami:Amir_4350"/>
<proteinExistence type="predicted"/>
<feature type="domain" description="eCIS core" evidence="2">
    <location>
        <begin position="91"/>
        <end position="160"/>
    </location>
</feature>
<feature type="region of interest" description="Disordered" evidence="1">
    <location>
        <begin position="387"/>
        <end position="457"/>
    </location>
</feature>
<evidence type="ECO:0000313" key="4">
    <source>
        <dbReference type="Proteomes" id="UP000002213"/>
    </source>
</evidence>
<feature type="region of interest" description="Disordered" evidence="1">
    <location>
        <begin position="715"/>
        <end position="737"/>
    </location>
</feature>